<evidence type="ECO:0000313" key="2">
    <source>
        <dbReference type="EMBL" id="EEO42305.1"/>
    </source>
</evidence>
<sequence>MIILSKEQILNLHSQLIKKFGGIDGIRDEGLLESALNNSYGAYFGLENYPTVEEKAARLAYSLTKNHPFLDGNKRIGVLIMLVFLEINKMELTCSDEQLTDLGLKIAASLKTYEDILEFINIHKKVF</sequence>
<reference evidence="2 3" key="1">
    <citation type="submission" date="2013-11" db="EMBL/GenBank/DDBJ databases">
        <title>The Genome Sequence of Fusobacterium sp. 7_1.</title>
        <authorList>
            <consortium name="The Broad Institute Genome Sequencing Platform"/>
            <person name="Earl A."/>
            <person name="Ward D."/>
            <person name="Feldgarden M."/>
            <person name="Gevers D."/>
            <person name="Strauss J."/>
            <person name="Ambrose C.E."/>
            <person name="Allen-Vercoe E."/>
            <person name="Walker B."/>
            <person name="Young S.K."/>
            <person name="Zeng Q."/>
            <person name="Gargeya S."/>
            <person name="Fitzgerald M."/>
            <person name="Haas B."/>
            <person name="Abouelleil A."/>
            <person name="Alvarado L."/>
            <person name="Arachchi H.M."/>
            <person name="Berlin A.M."/>
            <person name="Chapman S.B."/>
            <person name="Goldberg J."/>
            <person name="Griggs A."/>
            <person name="Gujja S."/>
            <person name="Hansen M."/>
            <person name="Howarth C."/>
            <person name="Imamovic A."/>
            <person name="Larimer J."/>
            <person name="McCowen C."/>
            <person name="Montmayeur A."/>
            <person name="Murphy C."/>
            <person name="Neiman D."/>
            <person name="Pearson M."/>
            <person name="Priest M."/>
            <person name="Roberts A."/>
            <person name="Saif S."/>
            <person name="Shea T."/>
            <person name="Sisk P."/>
            <person name="Sykes S."/>
            <person name="Wortman J."/>
            <person name="Nusbaum C."/>
            <person name="Birren B."/>
        </authorList>
    </citation>
    <scope>NUCLEOTIDE SEQUENCE [LARGE SCALE GENOMIC DNA]</scope>
    <source>
        <strain evidence="2 3">7_1</strain>
    </source>
</reference>
<dbReference type="Gene3D" id="1.20.120.1870">
    <property type="entry name" value="Fic/DOC protein, Fido domain"/>
    <property type="match status" value="1"/>
</dbReference>
<gene>
    <name evidence="2" type="ORF">FSDG_00864</name>
</gene>
<dbReference type="NCBIfam" id="TIGR01550">
    <property type="entry name" value="DOC_P1"/>
    <property type="match status" value="1"/>
</dbReference>
<dbReference type="InterPro" id="IPR036597">
    <property type="entry name" value="Fido-like_dom_sf"/>
</dbReference>
<dbReference type="KEGG" id="fne:FSDG_00864"/>
<dbReference type="InterPro" id="IPR006440">
    <property type="entry name" value="Doc"/>
</dbReference>
<dbReference type="SUPFAM" id="SSF140931">
    <property type="entry name" value="Fic-like"/>
    <property type="match status" value="1"/>
</dbReference>
<dbReference type="Proteomes" id="UP000002799">
    <property type="component" value="Chromosome"/>
</dbReference>
<dbReference type="InterPro" id="IPR053737">
    <property type="entry name" value="Type_II_TA_Toxin"/>
</dbReference>
<dbReference type="PANTHER" id="PTHR39426">
    <property type="entry name" value="HOMOLOGY TO DEATH-ON-CURING PROTEIN OF PHAGE P1"/>
    <property type="match status" value="1"/>
</dbReference>
<evidence type="ECO:0000313" key="3">
    <source>
        <dbReference type="Proteomes" id="UP000002799"/>
    </source>
</evidence>
<dbReference type="PANTHER" id="PTHR39426:SF1">
    <property type="entry name" value="HOMOLOGY TO DEATH-ON-CURING PROTEIN OF PHAGE P1"/>
    <property type="match status" value="1"/>
</dbReference>
<dbReference type="Pfam" id="PF02661">
    <property type="entry name" value="Fic"/>
    <property type="match status" value="1"/>
</dbReference>
<dbReference type="HOGENOM" id="CLU_115697_7_0_0"/>
<dbReference type="eggNOG" id="COG3654">
    <property type="taxonomic scope" value="Bacteria"/>
</dbReference>
<dbReference type="InterPro" id="IPR003812">
    <property type="entry name" value="Fido"/>
</dbReference>
<accession>A0A140PS48</accession>
<dbReference type="PIRSF" id="PIRSF018297">
    <property type="entry name" value="Doc"/>
    <property type="match status" value="1"/>
</dbReference>
<protein>
    <submittedName>
        <fullName evidence="2">Death-on-curing family protein</fullName>
    </submittedName>
</protein>
<name>A0A140PS48_9FUSO</name>
<evidence type="ECO:0000259" key="1">
    <source>
        <dbReference type="PROSITE" id="PS51459"/>
    </source>
</evidence>
<feature type="domain" description="Fido" evidence="1">
    <location>
        <begin position="4"/>
        <end position="122"/>
    </location>
</feature>
<proteinExistence type="predicted"/>
<dbReference type="AlphaFoldDB" id="A0A140PS48"/>
<organism evidence="2">
    <name type="scientific">Fusobacterium animalis 7_1</name>
    <dbReference type="NCBI Taxonomy" id="457405"/>
    <lineage>
        <taxon>Bacteria</taxon>
        <taxon>Fusobacteriati</taxon>
        <taxon>Fusobacteriota</taxon>
        <taxon>Fusobacteriia</taxon>
        <taxon>Fusobacteriales</taxon>
        <taxon>Fusobacteriaceae</taxon>
        <taxon>Fusobacterium</taxon>
    </lineage>
</organism>
<dbReference type="RefSeq" id="WP_008700935.1">
    <property type="nucleotide sequence ID" value="NZ_AKBT01000001.1"/>
</dbReference>
<dbReference type="PROSITE" id="PS51459">
    <property type="entry name" value="FIDO"/>
    <property type="match status" value="1"/>
</dbReference>
<dbReference type="EMBL" id="CP007062">
    <property type="protein sequence ID" value="EEO42305.1"/>
    <property type="molecule type" value="Genomic_DNA"/>
</dbReference>
<dbReference type="GO" id="GO:0016301">
    <property type="term" value="F:kinase activity"/>
    <property type="evidence" value="ECO:0007669"/>
    <property type="project" value="InterPro"/>
</dbReference>